<accession>A0A2R6XAU8</accession>
<dbReference type="AlphaFoldDB" id="A0A2R6XAU8"/>
<dbReference type="EMBL" id="KZ772698">
    <property type="protein sequence ID" value="PTQ43240.1"/>
    <property type="molecule type" value="Genomic_DNA"/>
</dbReference>
<gene>
    <name evidence="1" type="ORF">MARPO_0026s0112</name>
</gene>
<evidence type="ECO:0000313" key="1">
    <source>
        <dbReference type="EMBL" id="PTQ43240.1"/>
    </source>
</evidence>
<organism evidence="1 2">
    <name type="scientific">Marchantia polymorpha</name>
    <name type="common">Common liverwort</name>
    <name type="synonym">Marchantia aquatica</name>
    <dbReference type="NCBI Taxonomy" id="3197"/>
    <lineage>
        <taxon>Eukaryota</taxon>
        <taxon>Viridiplantae</taxon>
        <taxon>Streptophyta</taxon>
        <taxon>Embryophyta</taxon>
        <taxon>Marchantiophyta</taxon>
        <taxon>Marchantiopsida</taxon>
        <taxon>Marchantiidae</taxon>
        <taxon>Marchantiales</taxon>
        <taxon>Marchantiaceae</taxon>
        <taxon>Marchantia</taxon>
    </lineage>
</organism>
<name>A0A2R6XAU8_MARPO</name>
<sequence>MLALFVHRPVLCWSFERRALGSRSSSSVRALNPNIRRGVGQIKMSVFSFEIRRNGNEVLKPNRKASG</sequence>
<dbReference type="Proteomes" id="UP000244005">
    <property type="component" value="Unassembled WGS sequence"/>
</dbReference>
<protein>
    <submittedName>
        <fullName evidence="1">Uncharacterized protein</fullName>
    </submittedName>
</protein>
<proteinExistence type="predicted"/>
<evidence type="ECO:0000313" key="2">
    <source>
        <dbReference type="Proteomes" id="UP000244005"/>
    </source>
</evidence>
<reference evidence="2" key="1">
    <citation type="journal article" date="2017" name="Cell">
        <title>Insights into land plant evolution garnered from the Marchantia polymorpha genome.</title>
        <authorList>
            <person name="Bowman J.L."/>
            <person name="Kohchi T."/>
            <person name="Yamato K.T."/>
            <person name="Jenkins J."/>
            <person name="Shu S."/>
            <person name="Ishizaki K."/>
            <person name="Yamaoka S."/>
            <person name="Nishihama R."/>
            <person name="Nakamura Y."/>
            <person name="Berger F."/>
            <person name="Adam C."/>
            <person name="Aki S.S."/>
            <person name="Althoff F."/>
            <person name="Araki T."/>
            <person name="Arteaga-Vazquez M.A."/>
            <person name="Balasubrmanian S."/>
            <person name="Barry K."/>
            <person name="Bauer D."/>
            <person name="Boehm C.R."/>
            <person name="Briginshaw L."/>
            <person name="Caballero-Perez J."/>
            <person name="Catarino B."/>
            <person name="Chen F."/>
            <person name="Chiyoda S."/>
            <person name="Chovatia M."/>
            <person name="Davies K.M."/>
            <person name="Delmans M."/>
            <person name="Demura T."/>
            <person name="Dierschke T."/>
            <person name="Dolan L."/>
            <person name="Dorantes-Acosta A.E."/>
            <person name="Eklund D.M."/>
            <person name="Florent S.N."/>
            <person name="Flores-Sandoval E."/>
            <person name="Fujiyama A."/>
            <person name="Fukuzawa H."/>
            <person name="Galik B."/>
            <person name="Grimanelli D."/>
            <person name="Grimwood J."/>
            <person name="Grossniklaus U."/>
            <person name="Hamada T."/>
            <person name="Haseloff J."/>
            <person name="Hetherington A.J."/>
            <person name="Higo A."/>
            <person name="Hirakawa Y."/>
            <person name="Hundley H.N."/>
            <person name="Ikeda Y."/>
            <person name="Inoue K."/>
            <person name="Inoue S.I."/>
            <person name="Ishida S."/>
            <person name="Jia Q."/>
            <person name="Kakita M."/>
            <person name="Kanazawa T."/>
            <person name="Kawai Y."/>
            <person name="Kawashima T."/>
            <person name="Kennedy M."/>
            <person name="Kinose K."/>
            <person name="Kinoshita T."/>
            <person name="Kohara Y."/>
            <person name="Koide E."/>
            <person name="Komatsu K."/>
            <person name="Kopischke S."/>
            <person name="Kubo M."/>
            <person name="Kyozuka J."/>
            <person name="Lagercrantz U."/>
            <person name="Lin S.S."/>
            <person name="Lindquist E."/>
            <person name="Lipzen A.M."/>
            <person name="Lu C.W."/>
            <person name="De Luna E."/>
            <person name="Martienssen R.A."/>
            <person name="Minamino N."/>
            <person name="Mizutani M."/>
            <person name="Mizutani M."/>
            <person name="Mochizuki N."/>
            <person name="Monte I."/>
            <person name="Mosher R."/>
            <person name="Nagasaki H."/>
            <person name="Nakagami H."/>
            <person name="Naramoto S."/>
            <person name="Nishitani K."/>
            <person name="Ohtani M."/>
            <person name="Okamoto T."/>
            <person name="Okumura M."/>
            <person name="Phillips J."/>
            <person name="Pollak B."/>
            <person name="Reinders A."/>
            <person name="Rovekamp M."/>
            <person name="Sano R."/>
            <person name="Sawa S."/>
            <person name="Schmid M.W."/>
            <person name="Shirakawa M."/>
            <person name="Solano R."/>
            <person name="Spunde A."/>
            <person name="Suetsugu N."/>
            <person name="Sugano S."/>
            <person name="Sugiyama A."/>
            <person name="Sun R."/>
            <person name="Suzuki Y."/>
            <person name="Takenaka M."/>
            <person name="Takezawa D."/>
            <person name="Tomogane H."/>
            <person name="Tsuzuki M."/>
            <person name="Ueda T."/>
            <person name="Umeda M."/>
            <person name="Ward J.M."/>
            <person name="Watanabe Y."/>
            <person name="Yazaki K."/>
            <person name="Yokoyama R."/>
            <person name="Yoshitake Y."/>
            <person name="Yotsui I."/>
            <person name="Zachgo S."/>
            <person name="Schmutz J."/>
        </authorList>
    </citation>
    <scope>NUCLEOTIDE SEQUENCE [LARGE SCALE GENOMIC DNA]</scope>
    <source>
        <strain evidence="2">Tak-1</strain>
    </source>
</reference>
<keyword evidence="2" id="KW-1185">Reference proteome</keyword>